<feature type="transmembrane region" description="Helical" evidence="1">
    <location>
        <begin position="185"/>
        <end position="206"/>
    </location>
</feature>
<keyword evidence="1" id="KW-0812">Transmembrane</keyword>
<dbReference type="EMBL" id="RCHD01000058">
    <property type="protein sequence ID" value="RLL30049.1"/>
    <property type="molecule type" value="Genomic_DNA"/>
</dbReference>
<name>A0A498D0D4_9GAMM</name>
<proteinExistence type="predicted"/>
<sequence>MPLPLILIGAAVAAAGVGAKKAYDGHQDKNLADDIIESSNNRFKKHKETLDESNTKTSKSLEKLGELELRIGSDFDEFDRLITEILKDNNFQKFSDTKIQIPQHKLNQIKDVAITATDYLKTVVGGGVSGAAAGFAVYGGVMTLGAASTGTSIASLSGVAAYNATMAAIGGGSLAAGGWGMAGGAMVLGGAVIAPVLAVAGIAYAIHGSKALDKARDIRYEVDQAIEKMDIAKEQLIRVESYADQIFYALTTIYEVFNLYFEKLREINEIIKIGDEERVNSISEETIICIQNGISLAAIMAKLISTPLFKLKRNSHGDVFTDKEGQPEILLDEYGMQVLDHEGIEEALKESHEGFKG</sequence>
<dbReference type="Proteomes" id="UP000267166">
    <property type="component" value="Unassembled WGS sequence"/>
</dbReference>
<reference evidence="4 5" key="1">
    <citation type="submission" date="2018-09" db="EMBL/GenBank/DDBJ databases">
        <title>The draft genome of Acinetobacter sp. strains.</title>
        <authorList>
            <person name="Qin J."/>
            <person name="Feng Y."/>
            <person name="Zong Z."/>
        </authorList>
    </citation>
    <scope>NUCLEOTIDE SEQUENCE [LARGE SCALE GENOMIC DNA]</scope>
    <source>
        <strain evidence="3 5">WCHAc060001</strain>
        <strain evidence="2 4">WCHAc060003</strain>
    </source>
</reference>
<dbReference type="EMBL" id="RCHE01000044">
    <property type="protein sequence ID" value="RLL39816.1"/>
    <property type="molecule type" value="Genomic_DNA"/>
</dbReference>
<evidence type="ECO:0000313" key="2">
    <source>
        <dbReference type="EMBL" id="RLL30049.1"/>
    </source>
</evidence>
<feature type="transmembrane region" description="Helical" evidence="1">
    <location>
        <begin position="128"/>
        <end position="147"/>
    </location>
</feature>
<evidence type="ECO:0000313" key="5">
    <source>
        <dbReference type="Proteomes" id="UP000273105"/>
    </source>
</evidence>
<keyword evidence="1" id="KW-1133">Transmembrane helix</keyword>
<gene>
    <name evidence="3" type="ORF">D9K79_14680</name>
    <name evidence="2" type="ORF">D9K80_16255</name>
</gene>
<organism evidence="2 4">
    <name type="scientific">Acinetobacter cumulans</name>
    <dbReference type="NCBI Taxonomy" id="2136182"/>
    <lineage>
        <taxon>Bacteria</taxon>
        <taxon>Pseudomonadati</taxon>
        <taxon>Pseudomonadota</taxon>
        <taxon>Gammaproteobacteria</taxon>
        <taxon>Moraxellales</taxon>
        <taxon>Moraxellaceae</taxon>
        <taxon>Acinetobacter</taxon>
    </lineage>
</organism>
<dbReference type="Proteomes" id="UP000273105">
    <property type="component" value="Unassembled WGS sequence"/>
</dbReference>
<accession>A0A498D0D4</accession>
<evidence type="ECO:0000313" key="3">
    <source>
        <dbReference type="EMBL" id="RLL39816.1"/>
    </source>
</evidence>
<keyword evidence="1" id="KW-0472">Membrane</keyword>
<dbReference type="AlphaFoldDB" id="A0A498D0D4"/>
<evidence type="ECO:0000256" key="1">
    <source>
        <dbReference type="SAM" id="Phobius"/>
    </source>
</evidence>
<protein>
    <submittedName>
        <fullName evidence="2">Chemotaxis protein</fullName>
    </submittedName>
</protein>
<dbReference type="RefSeq" id="WP_121533137.1">
    <property type="nucleotide sequence ID" value="NZ_RCHD01000058.1"/>
</dbReference>
<keyword evidence="5" id="KW-1185">Reference proteome</keyword>
<evidence type="ECO:0000313" key="4">
    <source>
        <dbReference type="Proteomes" id="UP000267166"/>
    </source>
</evidence>
<feature type="transmembrane region" description="Helical" evidence="1">
    <location>
        <begin position="159"/>
        <end position="179"/>
    </location>
</feature>
<comment type="caution">
    <text evidence="2">The sequence shown here is derived from an EMBL/GenBank/DDBJ whole genome shotgun (WGS) entry which is preliminary data.</text>
</comment>